<dbReference type="InterPro" id="IPR013103">
    <property type="entry name" value="RVT_2"/>
</dbReference>
<dbReference type="Pfam" id="PF14244">
    <property type="entry name" value="Retrotran_gag_3"/>
    <property type="match status" value="1"/>
</dbReference>
<accession>A0ABQ5ASZ9</accession>
<keyword evidence="5" id="KW-1185">Reference proteome</keyword>
<evidence type="ECO:0000259" key="2">
    <source>
        <dbReference type="Pfam" id="PF07727"/>
    </source>
</evidence>
<feature type="domain" description="Reverse transcriptase Ty1/copia-type" evidence="2">
    <location>
        <begin position="513"/>
        <end position="593"/>
    </location>
</feature>
<evidence type="ECO:0000313" key="4">
    <source>
        <dbReference type="EMBL" id="GJT04378.1"/>
    </source>
</evidence>
<dbReference type="EMBL" id="BQNB010012504">
    <property type="protein sequence ID" value="GJT04378.1"/>
    <property type="molecule type" value="Genomic_DNA"/>
</dbReference>
<dbReference type="PANTHER" id="PTHR37610">
    <property type="entry name" value="CCHC-TYPE DOMAIN-CONTAINING PROTEIN"/>
    <property type="match status" value="1"/>
</dbReference>
<name>A0ABQ5ASZ9_9ASTR</name>
<feature type="domain" description="Retrotransposon Copia-like N-terminal" evidence="3">
    <location>
        <begin position="32"/>
        <end position="79"/>
    </location>
</feature>
<dbReference type="PANTHER" id="PTHR37610:SF78">
    <property type="entry name" value="GAG-POLYPEPTIDE OF LTR COPIA-TYPE-RELATED"/>
    <property type="match status" value="1"/>
</dbReference>
<reference evidence="4" key="1">
    <citation type="journal article" date="2022" name="Int. J. Mol. Sci.">
        <title>Draft Genome of Tanacetum Coccineum: Genomic Comparison of Closely Related Tanacetum-Family Plants.</title>
        <authorList>
            <person name="Yamashiro T."/>
            <person name="Shiraishi A."/>
            <person name="Nakayama K."/>
            <person name="Satake H."/>
        </authorList>
    </citation>
    <scope>NUCLEOTIDE SEQUENCE</scope>
</reference>
<evidence type="ECO:0000259" key="3">
    <source>
        <dbReference type="Pfam" id="PF14244"/>
    </source>
</evidence>
<proteinExistence type="predicted"/>
<organism evidence="4 5">
    <name type="scientific">Tanacetum coccineum</name>
    <dbReference type="NCBI Taxonomy" id="301880"/>
    <lineage>
        <taxon>Eukaryota</taxon>
        <taxon>Viridiplantae</taxon>
        <taxon>Streptophyta</taxon>
        <taxon>Embryophyta</taxon>
        <taxon>Tracheophyta</taxon>
        <taxon>Spermatophyta</taxon>
        <taxon>Magnoliopsida</taxon>
        <taxon>eudicotyledons</taxon>
        <taxon>Gunneridae</taxon>
        <taxon>Pentapetalae</taxon>
        <taxon>asterids</taxon>
        <taxon>campanulids</taxon>
        <taxon>Asterales</taxon>
        <taxon>Asteraceae</taxon>
        <taxon>Asteroideae</taxon>
        <taxon>Anthemideae</taxon>
        <taxon>Anthemidinae</taxon>
        <taxon>Tanacetum</taxon>
    </lineage>
</organism>
<protein>
    <submittedName>
        <fullName evidence="4">Cysteine-rich receptor-like protein kinase 8</fullName>
    </submittedName>
</protein>
<dbReference type="SUPFAM" id="SSF56672">
    <property type="entry name" value="DNA/RNA polymerases"/>
    <property type="match status" value="1"/>
</dbReference>
<feature type="domain" description="Reverse transcriptase Ty1/copia-type" evidence="2">
    <location>
        <begin position="445"/>
        <end position="507"/>
    </location>
</feature>
<dbReference type="Proteomes" id="UP001151760">
    <property type="component" value="Unassembled WGS sequence"/>
</dbReference>
<dbReference type="InterPro" id="IPR036388">
    <property type="entry name" value="WH-like_DNA-bd_sf"/>
</dbReference>
<evidence type="ECO:0000313" key="5">
    <source>
        <dbReference type="Proteomes" id="UP001151760"/>
    </source>
</evidence>
<dbReference type="Gene3D" id="1.10.10.10">
    <property type="entry name" value="Winged helix-like DNA-binding domain superfamily/Winged helix DNA-binding domain"/>
    <property type="match status" value="1"/>
</dbReference>
<dbReference type="Pfam" id="PF07727">
    <property type="entry name" value="RVT_2"/>
    <property type="match status" value="2"/>
</dbReference>
<feature type="region of interest" description="Disordered" evidence="1">
    <location>
        <begin position="1"/>
        <end position="26"/>
    </location>
</feature>
<reference evidence="4" key="2">
    <citation type="submission" date="2022-01" db="EMBL/GenBank/DDBJ databases">
        <authorList>
            <person name="Yamashiro T."/>
            <person name="Shiraishi A."/>
            <person name="Satake H."/>
            <person name="Nakayama K."/>
        </authorList>
    </citation>
    <scope>NUCLEOTIDE SEQUENCE</scope>
</reference>
<evidence type="ECO:0000256" key="1">
    <source>
        <dbReference type="SAM" id="MobiDB-lite"/>
    </source>
</evidence>
<gene>
    <name evidence="4" type="ORF">Tco_0838840</name>
</gene>
<feature type="compositionally biased region" description="Low complexity" evidence="1">
    <location>
        <begin position="1"/>
        <end position="12"/>
    </location>
</feature>
<sequence length="706" mass="81193">MVNPTQNQNTNPKTLSINDDDPNSPNHPLFLHQHDYPSLVLILKKLTRSDNYGSWKRSMMIAFDAKNKLKLVTGEFEQPTANSIHRALWEITNDMIISWILNTIDEQIIYQLTNDLVQLKQNNLAIEIYYHNLKGLWDEYDCLEAPYMCVCACACENGRVDRERDQRKRLIQFLMGLDECYANVRGQIILMNPMPSVAKAYSMIRQEHKQREAFSFKNTPTALSTYSNNPRNSYNNNLRFGNNNSRFEGTIVKGNHLQGVTVKVNQYQGGILLEKDNHGVRTINMAVAQGSPSDVSTVGSSNDAAMSARIDQLQNQLNQMVLMMQNNKETFGVPFMRNIETTNTSQSIPTPPSPPPVRKYTRSTKLPTKFNDFHVHLHKTKHTLNSTIKFHHFKYINYHNITSSQHKHLINNINITVEPQFYSQASKDPRWVDVMTKELQALASNNTWTLISLPPNKFPIACKWVYKIKFKLDGLIERFKARLVAKGFTQQKGIDYTETFALIAKMVTDKDFLALVIYVDDILLTGNNLNLINHIKKQLDEAFIIKDLGNLNYYLGIEFLRSAKGITMTQRKYVIELLSSAEVLDLKPSHIPVDPIKKLNDTDGDLITDPSQSRALVGKLLYLTITRPNLSYAAHLSQFSHSPRTPHLKALIKENLEFLRKFWKYSYASDAQHVDAWGKPDFKVIKKRIEDLITREYLERDKENPQ</sequence>
<dbReference type="InterPro" id="IPR029472">
    <property type="entry name" value="Copia-like_N"/>
</dbReference>
<dbReference type="InterPro" id="IPR043502">
    <property type="entry name" value="DNA/RNA_pol_sf"/>
</dbReference>
<comment type="caution">
    <text evidence="4">The sequence shown here is derived from an EMBL/GenBank/DDBJ whole genome shotgun (WGS) entry which is preliminary data.</text>
</comment>